<feature type="compositionally biased region" description="Polar residues" evidence="1">
    <location>
        <begin position="222"/>
        <end position="237"/>
    </location>
</feature>
<dbReference type="HOGENOM" id="CLU_389824_0_0_1"/>
<evidence type="ECO:0000313" key="3">
    <source>
        <dbReference type="Proteomes" id="UP000001072"/>
    </source>
</evidence>
<organism evidence="3">
    <name type="scientific">Melampsora larici-populina (strain 98AG31 / pathotype 3-4-7)</name>
    <name type="common">Poplar leaf rust fungus</name>
    <dbReference type="NCBI Taxonomy" id="747676"/>
    <lineage>
        <taxon>Eukaryota</taxon>
        <taxon>Fungi</taxon>
        <taxon>Dikarya</taxon>
        <taxon>Basidiomycota</taxon>
        <taxon>Pucciniomycotina</taxon>
        <taxon>Pucciniomycetes</taxon>
        <taxon>Pucciniales</taxon>
        <taxon>Melampsoraceae</taxon>
        <taxon>Melampsora</taxon>
    </lineage>
</organism>
<dbReference type="Proteomes" id="UP000001072">
    <property type="component" value="Unassembled WGS sequence"/>
</dbReference>
<dbReference type="RefSeq" id="XP_007408297.1">
    <property type="nucleotide sequence ID" value="XM_007408235.1"/>
</dbReference>
<gene>
    <name evidence="2" type="ORF">MELLADRAFT_61702</name>
</gene>
<evidence type="ECO:0000313" key="2">
    <source>
        <dbReference type="EMBL" id="EGG08711.1"/>
    </source>
</evidence>
<accession>F4RG87</accession>
<dbReference type="KEGG" id="mlr:MELLADRAFT_61702"/>
<proteinExistence type="predicted"/>
<evidence type="ECO:0000256" key="1">
    <source>
        <dbReference type="SAM" id="MobiDB-lite"/>
    </source>
</evidence>
<feature type="compositionally biased region" description="Basic and acidic residues" evidence="1">
    <location>
        <begin position="57"/>
        <end position="75"/>
    </location>
</feature>
<keyword evidence="3" id="KW-1185">Reference proteome</keyword>
<dbReference type="AlphaFoldDB" id="F4RG87"/>
<dbReference type="VEuPathDB" id="FungiDB:MELLADRAFT_61702"/>
<name>F4RG87_MELLP</name>
<dbReference type="InParanoid" id="F4RG87"/>
<sequence>MQFNTQLGKMIKLSNLCIVMLCITNPMAISMNTSLKEIPKFKAERTALDPVWSPHTLTRDVQQDKSRGKHPETIARHKKQQHDLALVNESHNKDPLKQPHRSYDGGKFHGRYSSFGPIIEPHVPVGLKRDHGKLYRTEVGKQSQSSRDRLIVELLSSPGSTSHIQRISDECHVQKHRPLGHAVKDARMGSNKRQKITGIQEYQSEQSHTLSDRAKFVGRDQSLGSKNKTPITSSAIPNQEVHSRAEVGMANPSWEGSLSSGSSSSYFHKISDDHPVPKPSPLKQARTKQTPIPGSRIDNFRFPPDLLRMASRPIKHVASPTQADADSFSKAKQTLTNIPEIKDTPSQRGINIQEFHLHPPEKMCSAAAIHFTLDLMTNLESKYNLADQESQYPAWQAGKQIWKLDTLLPFVYFVVTCNANLGIWENIKIMTSYTLKVYHQWCVKENTCHDQEKLARFLLWHTDVMYHIVNVDPKIQTSQGGKMEISTNLQFMAPRLSTLAKNFNVIHTDQSCTSFTRNIIKRDEMLKRHVSETFEGDYQKGYPIKKNSKRQHDSVWDSWRNKSYEISERAKDVQWPKLINPLRHHSEPMLFLNGDINHDVSVKKKHRASGFIKQWENQFKKTMEFIKASQSENLGFPRTSIKDFSRGIHAFLKENNPAKTSKYQVTMFSEFLHQDSKDKLYAEFWARFVAVENDKFQLAQRRKNSFFRNLW</sequence>
<feature type="region of interest" description="Disordered" evidence="1">
    <location>
        <begin position="53"/>
        <end position="81"/>
    </location>
</feature>
<reference evidence="3" key="1">
    <citation type="journal article" date="2011" name="Proc. Natl. Acad. Sci. U.S.A.">
        <title>Obligate biotrophy features unraveled by the genomic analysis of rust fungi.</title>
        <authorList>
            <person name="Duplessis S."/>
            <person name="Cuomo C.A."/>
            <person name="Lin Y.-C."/>
            <person name="Aerts A."/>
            <person name="Tisserant E."/>
            <person name="Veneault-Fourrey C."/>
            <person name="Joly D.L."/>
            <person name="Hacquard S."/>
            <person name="Amselem J."/>
            <person name="Cantarel B.L."/>
            <person name="Chiu R."/>
            <person name="Coutinho P.M."/>
            <person name="Feau N."/>
            <person name="Field M."/>
            <person name="Frey P."/>
            <person name="Gelhaye E."/>
            <person name="Goldberg J."/>
            <person name="Grabherr M.G."/>
            <person name="Kodira C.D."/>
            <person name="Kohler A."/>
            <person name="Kuees U."/>
            <person name="Lindquist E.A."/>
            <person name="Lucas S.M."/>
            <person name="Mago R."/>
            <person name="Mauceli E."/>
            <person name="Morin E."/>
            <person name="Murat C."/>
            <person name="Pangilinan J.L."/>
            <person name="Park R."/>
            <person name="Pearson M."/>
            <person name="Quesneville H."/>
            <person name="Rouhier N."/>
            <person name="Sakthikumar S."/>
            <person name="Salamov A.A."/>
            <person name="Schmutz J."/>
            <person name="Selles B."/>
            <person name="Shapiro H."/>
            <person name="Tanguay P."/>
            <person name="Tuskan G.A."/>
            <person name="Henrissat B."/>
            <person name="Van de Peer Y."/>
            <person name="Rouze P."/>
            <person name="Ellis J.G."/>
            <person name="Dodds P.N."/>
            <person name="Schein J.E."/>
            <person name="Zhong S."/>
            <person name="Hamelin R.C."/>
            <person name="Grigoriev I.V."/>
            <person name="Szabo L.J."/>
            <person name="Martin F."/>
        </authorList>
    </citation>
    <scope>NUCLEOTIDE SEQUENCE [LARGE SCALE GENOMIC DNA]</scope>
    <source>
        <strain evidence="3">98AG31 / pathotype 3-4-7</strain>
    </source>
</reference>
<protein>
    <submittedName>
        <fullName evidence="2">Uncharacterized protein</fullName>
    </submittedName>
</protein>
<dbReference type="EMBL" id="GL883100">
    <property type="protein sequence ID" value="EGG08711.1"/>
    <property type="molecule type" value="Genomic_DNA"/>
</dbReference>
<dbReference type="OrthoDB" id="10501189at2759"/>
<feature type="region of interest" description="Disordered" evidence="1">
    <location>
        <begin position="201"/>
        <end position="301"/>
    </location>
</feature>
<feature type="compositionally biased region" description="Low complexity" evidence="1">
    <location>
        <begin position="256"/>
        <end position="265"/>
    </location>
</feature>
<dbReference type="GeneID" id="18929771"/>